<keyword evidence="7" id="KW-1185">Reference proteome</keyword>
<dbReference type="Gene3D" id="3.50.50.60">
    <property type="entry name" value="FAD/NAD(P)-binding domain"/>
    <property type="match status" value="1"/>
</dbReference>
<dbReference type="PANTHER" id="PTHR43004:SF19">
    <property type="entry name" value="BINDING MONOOXYGENASE, PUTATIVE (JCVI)-RELATED"/>
    <property type="match status" value="1"/>
</dbReference>
<dbReference type="Gene3D" id="3.30.9.10">
    <property type="entry name" value="D-Amino Acid Oxidase, subunit A, domain 2"/>
    <property type="match status" value="1"/>
</dbReference>
<dbReference type="Proteomes" id="UP000248349">
    <property type="component" value="Unassembled WGS sequence"/>
</dbReference>
<dbReference type="STRING" id="1450539.A0A318ZFW4"/>
<evidence type="ECO:0000256" key="1">
    <source>
        <dbReference type="ARBA" id="ARBA00001974"/>
    </source>
</evidence>
<evidence type="ECO:0000256" key="3">
    <source>
        <dbReference type="ARBA" id="ARBA00022827"/>
    </source>
</evidence>
<feature type="domain" description="FAD-binding" evidence="5">
    <location>
        <begin position="35"/>
        <end position="337"/>
    </location>
</feature>
<evidence type="ECO:0000313" key="6">
    <source>
        <dbReference type="EMBL" id="PYH46446.1"/>
    </source>
</evidence>
<gene>
    <name evidence="6" type="ORF">BP01DRAFT_381504</name>
</gene>
<dbReference type="AlphaFoldDB" id="A0A318ZFW4"/>
<evidence type="ECO:0000256" key="4">
    <source>
        <dbReference type="ARBA" id="ARBA00023002"/>
    </source>
</evidence>
<name>A0A318ZFW4_9EURO</name>
<dbReference type="InterPro" id="IPR050641">
    <property type="entry name" value="RIFMO-like"/>
</dbReference>
<dbReference type="PANTHER" id="PTHR43004">
    <property type="entry name" value="TRK SYSTEM POTASSIUM UPTAKE PROTEIN"/>
    <property type="match status" value="1"/>
</dbReference>
<dbReference type="GO" id="GO:0016709">
    <property type="term" value="F:oxidoreductase activity, acting on paired donors, with incorporation or reduction of molecular oxygen, NAD(P)H as one donor, and incorporation of one atom of oxygen"/>
    <property type="evidence" value="ECO:0007669"/>
    <property type="project" value="UniProtKB-ARBA"/>
</dbReference>
<evidence type="ECO:0000259" key="5">
    <source>
        <dbReference type="Pfam" id="PF01494"/>
    </source>
</evidence>
<keyword evidence="4" id="KW-0560">Oxidoreductase</keyword>
<organism evidence="6 7">
    <name type="scientific">Aspergillus saccharolyticus JOP 1030-1</name>
    <dbReference type="NCBI Taxonomy" id="1450539"/>
    <lineage>
        <taxon>Eukaryota</taxon>
        <taxon>Fungi</taxon>
        <taxon>Dikarya</taxon>
        <taxon>Ascomycota</taxon>
        <taxon>Pezizomycotina</taxon>
        <taxon>Eurotiomycetes</taxon>
        <taxon>Eurotiomycetidae</taxon>
        <taxon>Eurotiales</taxon>
        <taxon>Aspergillaceae</taxon>
        <taxon>Aspergillus</taxon>
        <taxon>Aspergillus subgen. Circumdati</taxon>
    </lineage>
</organism>
<reference evidence="6 7" key="1">
    <citation type="submission" date="2016-12" db="EMBL/GenBank/DDBJ databases">
        <title>The genomes of Aspergillus section Nigri reveals drivers in fungal speciation.</title>
        <authorList>
            <consortium name="DOE Joint Genome Institute"/>
            <person name="Vesth T.C."/>
            <person name="Nybo J."/>
            <person name="Theobald S."/>
            <person name="Brandl J."/>
            <person name="Frisvad J.C."/>
            <person name="Nielsen K.F."/>
            <person name="Lyhne E.K."/>
            <person name="Kogle M.E."/>
            <person name="Kuo A."/>
            <person name="Riley R."/>
            <person name="Clum A."/>
            <person name="Nolan M."/>
            <person name="Lipzen A."/>
            <person name="Salamov A."/>
            <person name="Henrissat B."/>
            <person name="Wiebenga A."/>
            <person name="De Vries R.P."/>
            <person name="Grigoriev I.V."/>
            <person name="Mortensen U.H."/>
            <person name="Andersen M.R."/>
            <person name="Baker S.E."/>
        </authorList>
    </citation>
    <scope>NUCLEOTIDE SEQUENCE [LARGE SCALE GENOMIC DNA]</scope>
    <source>
        <strain evidence="6 7">JOP 1030-1</strain>
    </source>
</reference>
<dbReference type="PRINTS" id="PR00420">
    <property type="entry name" value="RNGMNOXGNASE"/>
</dbReference>
<dbReference type="GO" id="GO:0071949">
    <property type="term" value="F:FAD binding"/>
    <property type="evidence" value="ECO:0007669"/>
    <property type="project" value="InterPro"/>
</dbReference>
<dbReference type="SUPFAM" id="SSF51905">
    <property type="entry name" value="FAD/NAD(P)-binding domain"/>
    <property type="match status" value="1"/>
</dbReference>
<comment type="cofactor">
    <cofactor evidence="1">
        <name>FAD</name>
        <dbReference type="ChEBI" id="CHEBI:57692"/>
    </cofactor>
</comment>
<evidence type="ECO:0000313" key="7">
    <source>
        <dbReference type="Proteomes" id="UP000248349"/>
    </source>
</evidence>
<dbReference type="Gene3D" id="3.40.30.120">
    <property type="match status" value="1"/>
</dbReference>
<proteinExistence type="predicted"/>
<dbReference type="InterPro" id="IPR036188">
    <property type="entry name" value="FAD/NAD-bd_sf"/>
</dbReference>
<dbReference type="GeneID" id="37078539"/>
<dbReference type="EMBL" id="KZ821227">
    <property type="protein sequence ID" value="PYH46446.1"/>
    <property type="molecule type" value="Genomic_DNA"/>
</dbReference>
<dbReference type="InterPro" id="IPR002938">
    <property type="entry name" value="FAD-bd"/>
</dbReference>
<keyword evidence="3" id="KW-0274">FAD</keyword>
<protein>
    <submittedName>
        <fullName evidence="6">3-propionate hydroxylase</fullName>
    </submittedName>
</protein>
<evidence type="ECO:0000256" key="2">
    <source>
        <dbReference type="ARBA" id="ARBA00022630"/>
    </source>
</evidence>
<accession>A0A318ZFW4</accession>
<keyword evidence="2" id="KW-0285">Flavoprotein</keyword>
<dbReference type="Pfam" id="PF01494">
    <property type="entry name" value="FAD_binding_3"/>
    <property type="match status" value="1"/>
</dbReference>
<dbReference type="RefSeq" id="XP_025432428.1">
    <property type="nucleotide sequence ID" value="XM_025577310.1"/>
</dbReference>
<sequence>MSPARQEYQITDDVPVLIWRRPMRPTPGIPVGAAGRTLELCRQFGLDVNAIRRLGTCRQNAFWVNFVTHLSGRQVGRLPFERMDPEVLDETPTMLHNIPQPDFEEYVQQKLMKNSLVEIRKNHSFVRLGDFGDYVVATIEDRAAQREYHVKCKYLVGCDGAKSAVRRCLGVESEGEDSYETMMTIHINANLYPVVKERVGMLHWVKVPEVSGVIIGYDFGGNQVLLCNFDAQKHPVESWNETLCRKIVDAAIGTHIPYDVLSYRPWVLSRKVARSYRINRVLLAGDAAHSFPPTGGLGLNSGLGDVHNLAYKLAAIHHGWASPSLLDTYELERRPLALVNAAQSVKNGQQIFRLLKNNPKLAGAVNEGIEGQREHFDNLGLHIGYIYGKTEIPGCASTYEPECVSGARLPHAWIQPSSSIAGQLGPIDSSYVKELSAEEVQRKQYSTLDLCVFDAFTILVDEGYADFWRIVLEKARERLPRGLKVNLVVRGADFDLQPGEVSEKWWTLTGLMKGQAVRTSIFSLYFGTALGMRWK</sequence>
<dbReference type="OrthoDB" id="2690153at2759"/>